<protein>
    <recommendedName>
        <fullName evidence="1">PARG catalytic Macro domain-containing protein</fullName>
    </recommendedName>
</protein>
<evidence type="ECO:0000259" key="1">
    <source>
        <dbReference type="Pfam" id="PF05028"/>
    </source>
</evidence>
<dbReference type="PANTHER" id="PTHR12837:SF0">
    <property type="entry name" value="POLY(ADP-RIBOSE) GLYCOHYDROLASE"/>
    <property type="match status" value="1"/>
</dbReference>
<organism evidence="2 3">
    <name type="scientific">Cutaneotrichosporon cavernicola</name>
    <dbReference type="NCBI Taxonomy" id="279322"/>
    <lineage>
        <taxon>Eukaryota</taxon>
        <taxon>Fungi</taxon>
        <taxon>Dikarya</taxon>
        <taxon>Basidiomycota</taxon>
        <taxon>Agaricomycotina</taxon>
        <taxon>Tremellomycetes</taxon>
        <taxon>Trichosporonales</taxon>
        <taxon>Trichosporonaceae</taxon>
        <taxon>Cutaneotrichosporon</taxon>
    </lineage>
</organism>
<reference evidence="2" key="1">
    <citation type="journal article" date="2023" name="BMC Genomics">
        <title>Chromosome-level genome assemblies of Cutaneotrichosporon spp. (Trichosporonales, Basidiomycota) reveal imbalanced evolution between nucleotide sequences and chromosome synteny.</title>
        <authorList>
            <person name="Kobayashi Y."/>
            <person name="Kayamori A."/>
            <person name="Aoki K."/>
            <person name="Shiwa Y."/>
            <person name="Matsutani M."/>
            <person name="Fujita N."/>
            <person name="Sugita T."/>
            <person name="Iwasaki W."/>
            <person name="Tanaka N."/>
            <person name="Takashima M."/>
        </authorList>
    </citation>
    <scope>NUCLEOTIDE SEQUENCE</scope>
    <source>
        <strain evidence="2">HIS019</strain>
    </source>
</reference>
<dbReference type="AlphaFoldDB" id="A0AA48L1Z8"/>
<dbReference type="GO" id="GO:0005737">
    <property type="term" value="C:cytoplasm"/>
    <property type="evidence" value="ECO:0007669"/>
    <property type="project" value="TreeGrafter"/>
</dbReference>
<name>A0AA48L1Z8_9TREE</name>
<dbReference type="GO" id="GO:0004649">
    <property type="term" value="F:poly(ADP-ribose) glycohydrolase activity"/>
    <property type="evidence" value="ECO:0007669"/>
    <property type="project" value="InterPro"/>
</dbReference>
<dbReference type="EMBL" id="AP028213">
    <property type="protein sequence ID" value="BEI89812.1"/>
    <property type="molecule type" value="Genomic_DNA"/>
</dbReference>
<dbReference type="Pfam" id="PF05028">
    <property type="entry name" value="PARG_cat_C"/>
    <property type="match status" value="1"/>
</dbReference>
<feature type="domain" description="PARG catalytic Macro" evidence="1">
    <location>
        <begin position="213"/>
        <end position="371"/>
    </location>
</feature>
<dbReference type="GO" id="GO:0006282">
    <property type="term" value="P:regulation of DNA repair"/>
    <property type="evidence" value="ECO:0007669"/>
    <property type="project" value="InterPro"/>
</dbReference>
<dbReference type="RefSeq" id="XP_060455078.1">
    <property type="nucleotide sequence ID" value="XM_060598268.1"/>
</dbReference>
<dbReference type="InterPro" id="IPR046372">
    <property type="entry name" value="PARG_cat_C"/>
</dbReference>
<accession>A0AA48L1Z8</accession>
<keyword evidence="3" id="KW-1185">Reference proteome</keyword>
<sequence>MTAYHLPHSPQNRVLDRFSTLPDDAEGEDGLVPLWSLLLALLDRDVTTANEAIDLLGEIAVLLRDKSGDYTTLRNVLPGYMSCWPKIVGHARALSTFEPTLPLLVPGETRIIPRPHLQSMVAHQFLTTLMRPPHRPDEENGWADFEIWYHSELPHQAAAEMYLAGVLTFLGKDADGDVQFDFRAPVSPHLDVPMAPIRISLMEEYVAPHPDAMVVSANQVIGFGRSATQEEIYFGCAPEVCPAVLFVPPLGASALIISSVSPTLRIRGARRQISSEIATQTPHTFVLMDALELDEADSGDLHPDNMDREIAKAATAFGGVGGVDGTGGTGGSGGPRRIATPAWGCGAFCGDPGVKLPLLWIAASSAGVSLEVLVDPPHHVVARAFERFVNRWEGTAAELRARLGAIPPCSGEDVLAAL</sequence>
<dbReference type="PANTHER" id="PTHR12837">
    <property type="entry name" value="POLY ADP-RIBOSE GLYCOHYDROLASE"/>
    <property type="match status" value="1"/>
</dbReference>
<dbReference type="Proteomes" id="UP001233271">
    <property type="component" value="Chromosome 2"/>
</dbReference>
<dbReference type="GO" id="GO:0009225">
    <property type="term" value="P:nucleotide-sugar metabolic process"/>
    <property type="evidence" value="ECO:0007669"/>
    <property type="project" value="TreeGrafter"/>
</dbReference>
<dbReference type="InterPro" id="IPR007724">
    <property type="entry name" value="Poly_GlycHdrlase"/>
</dbReference>
<proteinExistence type="predicted"/>
<gene>
    <name evidence="2" type="ORF">CcaverHIS019_0211740</name>
</gene>
<dbReference type="GO" id="GO:0005634">
    <property type="term" value="C:nucleus"/>
    <property type="evidence" value="ECO:0007669"/>
    <property type="project" value="TreeGrafter"/>
</dbReference>
<dbReference type="KEGG" id="ccac:CcaHIS019_0211740"/>
<evidence type="ECO:0000313" key="2">
    <source>
        <dbReference type="EMBL" id="BEI89812.1"/>
    </source>
</evidence>
<dbReference type="GO" id="GO:0005975">
    <property type="term" value="P:carbohydrate metabolic process"/>
    <property type="evidence" value="ECO:0007669"/>
    <property type="project" value="InterPro"/>
</dbReference>
<dbReference type="GeneID" id="85493683"/>
<evidence type="ECO:0000313" key="3">
    <source>
        <dbReference type="Proteomes" id="UP001233271"/>
    </source>
</evidence>
<dbReference type="GO" id="GO:1990966">
    <property type="term" value="P:ATP generation from poly-ADP-D-ribose"/>
    <property type="evidence" value="ECO:0007669"/>
    <property type="project" value="TreeGrafter"/>
</dbReference>